<accession>A0A4R0X7C3</accession>
<organism evidence="1 2">
    <name type="scientific">Paraburkholderia steynii</name>
    <dbReference type="NCBI Taxonomy" id="1245441"/>
    <lineage>
        <taxon>Bacteria</taxon>
        <taxon>Pseudomonadati</taxon>
        <taxon>Pseudomonadota</taxon>
        <taxon>Betaproteobacteria</taxon>
        <taxon>Burkholderiales</taxon>
        <taxon>Burkholderiaceae</taxon>
        <taxon>Paraburkholderia</taxon>
    </lineage>
</organism>
<reference evidence="1 2" key="1">
    <citation type="submission" date="2017-02" db="EMBL/GenBank/DDBJ databases">
        <title>Paraburkholderia sophoroidis sp. nov. and Paraburkholderia steynii sp. nov. rhizobial symbionts of the fynbos legume Hypocalyptus sophoroides.</title>
        <authorList>
            <person name="Steenkamp E.T."/>
            <person name="Beukes C.W."/>
            <person name="Van Zyl E."/>
            <person name="Avontuur J."/>
            <person name="Chan W.Y."/>
            <person name="Hassen A."/>
            <person name="Palmer M."/>
            <person name="Mthombeni L."/>
            <person name="Phalane F."/>
            <person name="Sereme K."/>
            <person name="Venter S.N."/>
        </authorList>
    </citation>
    <scope>NUCLEOTIDE SEQUENCE [LARGE SCALE GENOMIC DNA]</scope>
    <source>
        <strain evidence="1 2">HC1.1ba</strain>
    </source>
</reference>
<evidence type="ECO:0000313" key="1">
    <source>
        <dbReference type="EMBL" id="TCG02717.1"/>
    </source>
</evidence>
<keyword evidence="2" id="KW-1185">Reference proteome</keyword>
<name>A0A4R0X7C3_9BURK</name>
<protein>
    <submittedName>
        <fullName evidence="1">Uncharacterized protein</fullName>
    </submittedName>
</protein>
<sequence length="168" mass="18543">ADITDVDASDNDIAEGANPELMLPEAVGHPVRDEPMFRRATRTQPAVDESTAAQIEELPVVEPVKPVEVHDIVPPTVTTAEPVSDVHEVHAQADLVQAELEPLMSGLPQLAAAEALTFKRILSERGQDATLRITTQRVASLLRSKCRPVWRSWSRRMLSMSQRSIRPI</sequence>
<proteinExistence type="predicted"/>
<dbReference type="AlphaFoldDB" id="A0A4R0X7C3"/>
<evidence type="ECO:0000313" key="2">
    <source>
        <dbReference type="Proteomes" id="UP000294200"/>
    </source>
</evidence>
<dbReference type="Proteomes" id="UP000294200">
    <property type="component" value="Unassembled WGS sequence"/>
</dbReference>
<gene>
    <name evidence="1" type="ORF">BZM27_53775</name>
</gene>
<dbReference type="EMBL" id="MWML01000819">
    <property type="protein sequence ID" value="TCG02717.1"/>
    <property type="molecule type" value="Genomic_DNA"/>
</dbReference>
<feature type="non-terminal residue" evidence="1">
    <location>
        <position position="1"/>
    </location>
</feature>
<comment type="caution">
    <text evidence="1">The sequence shown here is derived from an EMBL/GenBank/DDBJ whole genome shotgun (WGS) entry which is preliminary data.</text>
</comment>